<keyword evidence="1" id="KW-1133">Transmembrane helix</keyword>
<organism evidence="2 3">
    <name type="scientific">Qiania dongpingensis</name>
    <dbReference type="NCBI Taxonomy" id="2763669"/>
    <lineage>
        <taxon>Bacteria</taxon>
        <taxon>Bacillati</taxon>
        <taxon>Bacillota</taxon>
        <taxon>Clostridia</taxon>
        <taxon>Lachnospirales</taxon>
        <taxon>Lachnospiraceae</taxon>
        <taxon>Qiania</taxon>
    </lineage>
</organism>
<keyword evidence="1" id="KW-0812">Transmembrane</keyword>
<keyword evidence="1" id="KW-0472">Membrane</keyword>
<feature type="transmembrane region" description="Helical" evidence="1">
    <location>
        <begin position="148"/>
        <end position="169"/>
    </location>
</feature>
<evidence type="ECO:0000313" key="3">
    <source>
        <dbReference type="Proteomes" id="UP000515823"/>
    </source>
</evidence>
<dbReference type="PANTHER" id="PTHR37308">
    <property type="entry name" value="INTEGRAL MEMBRANE PROTEIN"/>
    <property type="match status" value="1"/>
</dbReference>
<dbReference type="EMBL" id="CP060634">
    <property type="protein sequence ID" value="QNM06061.1"/>
    <property type="molecule type" value="Genomic_DNA"/>
</dbReference>
<feature type="transmembrane region" description="Helical" evidence="1">
    <location>
        <begin position="112"/>
        <end position="136"/>
    </location>
</feature>
<sequence length="294" mass="31188">MNFVLDIIKGAVIGIANVIPGVSGGTMAVSMGIYNKLISSITHLFKQFKKSIAALFPILLGCAVGIICFTYAIKYLLGNQPLPTCLTFLGLILGGVPMLVREMKKGIRKNRGGRVTVFNISAFVILFAFAIILPLLQGSEDTLKTLTATPGTIVLLFFLGVIASATMVIPGVSGSMVLMVLGYYYGVINSITSFVDALKAGNWSAVMSQAAILVPFGIGAILGIFLISKMIEYLFAKHTVSTYAAILGLILSSPFGIFYNTNALTHFSVAGLIIGLILMFAGGYATYIMGEKNA</sequence>
<feature type="transmembrane region" description="Helical" evidence="1">
    <location>
        <begin position="81"/>
        <end position="100"/>
    </location>
</feature>
<evidence type="ECO:0000313" key="2">
    <source>
        <dbReference type="EMBL" id="QNM06061.1"/>
    </source>
</evidence>
<feature type="transmembrane region" description="Helical" evidence="1">
    <location>
        <begin position="12"/>
        <end position="34"/>
    </location>
</feature>
<feature type="transmembrane region" description="Helical" evidence="1">
    <location>
        <begin position="176"/>
        <end position="195"/>
    </location>
</feature>
<keyword evidence="3" id="KW-1185">Reference proteome</keyword>
<feature type="transmembrane region" description="Helical" evidence="1">
    <location>
        <begin position="207"/>
        <end position="228"/>
    </location>
</feature>
<feature type="transmembrane region" description="Helical" evidence="1">
    <location>
        <begin position="265"/>
        <end position="287"/>
    </location>
</feature>
<dbReference type="PANTHER" id="PTHR37308:SF1">
    <property type="entry name" value="POLYPRENYL-PHOSPHATE TRANSPORTER"/>
    <property type="match status" value="1"/>
</dbReference>
<dbReference type="Pfam" id="PF04018">
    <property type="entry name" value="VCA0040-like"/>
    <property type="match status" value="1"/>
</dbReference>
<feature type="transmembrane region" description="Helical" evidence="1">
    <location>
        <begin position="54"/>
        <end position="75"/>
    </location>
</feature>
<dbReference type="Proteomes" id="UP000515823">
    <property type="component" value="Chromosome"/>
</dbReference>
<name>A0A7G9G5H9_9FIRM</name>
<dbReference type="KEGG" id="qdo:H9Q78_02545"/>
<proteinExistence type="predicted"/>
<reference evidence="2 3" key="1">
    <citation type="submission" date="2020-08" db="EMBL/GenBank/DDBJ databases">
        <authorList>
            <person name="Liu C."/>
            <person name="Sun Q."/>
        </authorList>
    </citation>
    <scope>NUCLEOTIDE SEQUENCE [LARGE SCALE GENOMIC DNA]</scope>
    <source>
        <strain evidence="2 3">NSJ-38</strain>
    </source>
</reference>
<gene>
    <name evidence="2" type="ORF">H9Q78_02545</name>
</gene>
<dbReference type="RefSeq" id="WP_249303433.1">
    <property type="nucleotide sequence ID" value="NZ_CP060634.1"/>
</dbReference>
<feature type="transmembrane region" description="Helical" evidence="1">
    <location>
        <begin position="240"/>
        <end position="259"/>
    </location>
</feature>
<accession>A0A7G9G5H9</accession>
<evidence type="ECO:0000256" key="1">
    <source>
        <dbReference type="SAM" id="Phobius"/>
    </source>
</evidence>
<dbReference type="AlphaFoldDB" id="A0A7G9G5H9"/>
<dbReference type="InterPro" id="IPR007163">
    <property type="entry name" value="VCA0040-like"/>
</dbReference>
<protein>
    <submittedName>
        <fullName evidence="2">DUF368 domain-containing protein</fullName>
    </submittedName>
</protein>